<organism evidence="2 3">
    <name type="scientific">Solidesulfovibrio magneticus (strain ATCC 700980 / DSM 13731 / RS-1)</name>
    <name type="common">Desulfovibrio magneticus</name>
    <dbReference type="NCBI Taxonomy" id="573370"/>
    <lineage>
        <taxon>Bacteria</taxon>
        <taxon>Pseudomonadati</taxon>
        <taxon>Thermodesulfobacteriota</taxon>
        <taxon>Desulfovibrionia</taxon>
        <taxon>Desulfovibrionales</taxon>
        <taxon>Desulfovibrionaceae</taxon>
        <taxon>Solidesulfovibrio</taxon>
    </lineage>
</organism>
<proteinExistence type="predicted"/>
<dbReference type="EMBL" id="AP010904">
    <property type="protein sequence ID" value="BAH76230.1"/>
    <property type="molecule type" value="Genomic_DNA"/>
</dbReference>
<dbReference type="Proteomes" id="UP000009071">
    <property type="component" value="Chromosome"/>
</dbReference>
<dbReference type="InterPro" id="IPR012334">
    <property type="entry name" value="Pectin_lyas_fold"/>
</dbReference>
<dbReference type="SUPFAM" id="SSF51126">
    <property type="entry name" value="Pectin lyase-like"/>
    <property type="match status" value="1"/>
</dbReference>
<dbReference type="STRING" id="573370.DMR_27390"/>
<reference evidence="2 3" key="1">
    <citation type="journal article" date="2009" name="Genome Res.">
        <title>Whole genome sequence of Desulfovibrio magneticus strain RS-1 revealed common gene clusters in magnetotactic bacteria.</title>
        <authorList>
            <person name="Nakazawa H."/>
            <person name="Arakaki A."/>
            <person name="Narita-Yamada S."/>
            <person name="Yashiro I."/>
            <person name="Jinno K."/>
            <person name="Aoki N."/>
            <person name="Tsuruyama A."/>
            <person name="Okamura Y."/>
            <person name="Tanikawa S."/>
            <person name="Fujita N."/>
            <person name="Takeyama H."/>
            <person name="Matsunaga T."/>
        </authorList>
    </citation>
    <scope>NUCLEOTIDE SEQUENCE [LARGE SCALE GENOMIC DNA]</scope>
    <source>
        <strain evidence="3">ATCC 700980 / DSM 13731 / RS-1</strain>
    </source>
</reference>
<dbReference type="eggNOG" id="COG5434">
    <property type="taxonomic scope" value="Bacteria"/>
</dbReference>
<dbReference type="InterPro" id="IPR011050">
    <property type="entry name" value="Pectin_lyase_fold/virulence"/>
</dbReference>
<accession>C4XGS2</accession>
<name>C4XGS2_SOLM1</name>
<dbReference type="KEGG" id="dma:DMR_27390"/>
<dbReference type="AlphaFoldDB" id="C4XGS2"/>
<keyword evidence="3" id="KW-1185">Reference proteome</keyword>
<dbReference type="Gene3D" id="2.160.20.10">
    <property type="entry name" value="Single-stranded right-handed beta-helix, Pectin lyase-like"/>
    <property type="match status" value="1"/>
</dbReference>
<dbReference type="HOGENOM" id="CLU_447408_0_0_7"/>
<evidence type="ECO:0000313" key="3">
    <source>
        <dbReference type="Proteomes" id="UP000009071"/>
    </source>
</evidence>
<evidence type="ECO:0000259" key="1">
    <source>
        <dbReference type="Pfam" id="PF12708"/>
    </source>
</evidence>
<feature type="domain" description="Rhamnogalacturonase A/B/Epimerase-like pectate lyase" evidence="1">
    <location>
        <begin position="148"/>
        <end position="231"/>
    </location>
</feature>
<sequence>MLKGRDTNPFLRPFAQVPGTASCLQRPVVPTFWISQQPIPCFVEKLCFFPQSPPIGIMECRRLAPTLLTFFTQARHLQSSGKPQTGCPMPYPILSPSCRALALCLLVLAAWPTAPLVAAENAVAHADPYAAWNKAGLRTPPPTPVQTVSVRDYGAMGDGRHDDSAAFESAVAAVAKPGVVAIPAGTYRLARTLKLASGVVLRGEGAKASLLVFNMGGTADALIDFTTYNSRSWSSLTQDAPLGASSMTLSSASSIVVGDVMEIEQQNDPAKMYTDPEWNQDWAQSVVGQFAVVTAISGQTVSLDRPLRAAYATNLSARARVYRMGKNVGIEDLSIRREDPGSAGGDTIHFKYAFNCWVRRVESLDTVSAHIYAESSAAIEVRDSTFKRSHDYGDGGRGYGVSLGRHVSDCLVENNVLSTLRHAMVVSQGANGNVFGYNASSGRKCESDAWTPCDISVHGHYPFRNLFEGNLVEEIDATDYWGPAGPGNVFLRNVVSQEGIEIMDASHGQMVLGNLLLSGGPLRVEQGITDVVLTANTILPATSADGGCDITTVPDSLYLAAKPSFFASASWPLLADDQTANPASMRAAGGALSPVKPNPGLVYAINLLLQ</sequence>
<dbReference type="PROSITE" id="PS51257">
    <property type="entry name" value="PROKAR_LIPOPROTEIN"/>
    <property type="match status" value="1"/>
</dbReference>
<dbReference type="Pfam" id="PF12708">
    <property type="entry name" value="Pect-lyase_RHGA_epim"/>
    <property type="match status" value="1"/>
</dbReference>
<gene>
    <name evidence="2" type="ordered locus">DMR_27390</name>
</gene>
<dbReference type="InterPro" id="IPR024535">
    <property type="entry name" value="RHGA/B-epi-like_pectate_lyase"/>
</dbReference>
<protein>
    <recommendedName>
        <fullName evidence="1">Rhamnogalacturonase A/B/Epimerase-like pectate lyase domain-containing protein</fullName>
    </recommendedName>
</protein>
<evidence type="ECO:0000313" key="2">
    <source>
        <dbReference type="EMBL" id="BAH76230.1"/>
    </source>
</evidence>